<comment type="similarity">
    <text evidence="5 14">Belongs to the cytochrome P450 family.</text>
</comment>
<proteinExistence type="inferred from homology"/>
<evidence type="ECO:0000256" key="7">
    <source>
        <dbReference type="ARBA" id="ARBA00022723"/>
    </source>
</evidence>
<dbReference type="CDD" id="cd20628">
    <property type="entry name" value="CYP4"/>
    <property type="match status" value="1"/>
</dbReference>
<evidence type="ECO:0000256" key="6">
    <source>
        <dbReference type="ARBA" id="ARBA00022617"/>
    </source>
</evidence>
<dbReference type="PRINTS" id="PR00385">
    <property type="entry name" value="P450"/>
</dbReference>
<accession>A0ABM3LDT3</accession>
<evidence type="ECO:0000256" key="13">
    <source>
        <dbReference type="ARBA" id="ARBA00023136"/>
    </source>
</evidence>
<dbReference type="InterPro" id="IPR036396">
    <property type="entry name" value="Cyt_P450_sf"/>
</dbReference>
<dbReference type="Proteomes" id="UP001652582">
    <property type="component" value="Chromosome 1"/>
</dbReference>
<dbReference type="Gene3D" id="1.10.630.10">
    <property type="entry name" value="Cytochrome P450"/>
    <property type="match status" value="1"/>
</dbReference>
<evidence type="ECO:0000256" key="12">
    <source>
        <dbReference type="ARBA" id="ARBA00023033"/>
    </source>
</evidence>
<dbReference type="RefSeq" id="XP_052737226.1">
    <property type="nucleotide sequence ID" value="XM_052881266.1"/>
</dbReference>
<comment type="function">
    <text evidence="2">May be involved in the metabolism of insect hormones and in the breakdown of synthetic insecticides.</text>
</comment>
<gene>
    <name evidence="16" type="primary">LOC112051292</name>
</gene>
<name>A0ABM3LDT3_BICAN</name>
<protein>
    <submittedName>
        <fullName evidence="16">Cytochrome P450 4C1</fullName>
    </submittedName>
</protein>
<dbReference type="PROSITE" id="PS00086">
    <property type="entry name" value="CYTOCHROME_P450"/>
    <property type="match status" value="1"/>
</dbReference>
<keyword evidence="13" id="KW-0472">Membrane</keyword>
<keyword evidence="8" id="KW-0256">Endoplasmic reticulum</keyword>
<comment type="cofactor">
    <cofactor evidence="1">
        <name>heme</name>
        <dbReference type="ChEBI" id="CHEBI:30413"/>
    </cofactor>
</comment>
<dbReference type="SUPFAM" id="SSF48264">
    <property type="entry name" value="Cytochrome P450"/>
    <property type="match status" value="1"/>
</dbReference>
<dbReference type="GeneID" id="112051292"/>
<keyword evidence="10 14" id="KW-0560">Oxidoreductase</keyword>
<evidence type="ECO:0000256" key="14">
    <source>
        <dbReference type="RuleBase" id="RU000461"/>
    </source>
</evidence>
<dbReference type="InterPro" id="IPR001128">
    <property type="entry name" value="Cyt_P450"/>
</dbReference>
<dbReference type="PRINTS" id="PR00463">
    <property type="entry name" value="EP450I"/>
</dbReference>
<sequence length="502" mass="58394">MLFALQCLVIFLIFVYWIGTKNKEFDKIPRPPGIFFLHNTLDFLADTVTLFYHVRMLSNKYKRLIGIKFGPVNAVFITYPEDIEKVINGSAVSEKGLMYGFVEPWLKQGLLLSEGSKWHQRRKLLTPAFTFSIMSSFKSVIMENCQIFLDKLEKEVSASKTNIMPYIEDFVINSICETAMGTKLDEEDSNFGKMYKEGIYKLGQYALYRAQRVWFHPTFTFKFTEVGKKQENILKIMNSFRDRVIQNRRNLYNNNKTNIVNDFNDNENDIVQFNGKVKMPLLDLLLEAEKDGVIDEKGIAEEVDTFMLGGHDTTANTIQFTMMLLANHQDAQEMVVNECNDIFGSSDRSATMADLAQMKYLECCIKESMRLYPPIPIINRKVQQTLTIGKYQIPAGTQYGIMIYDLHRLGEQFVEPLKFRPERFQMEPTWHPYAYLPFSAGPRNCMGQKFAMMELKLTLSALLRRYRLLPVTKPEDIIFRLDYVLRVKDPIFVKLELRSEDK</sequence>
<keyword evidence="7 14" id="KW-0479">Metal-binding</keyword>
<dbReference type="InterPro" id="IPR017972">
    <property type="entry name" value="Cyt_P450_CS"/>
</dbReference>
<evidence type="ECO:0000256" key="3">
    <source>
        <dbReference type="ARBA" id="ARBA00004174"/>
    </source>
</evidence>
<reference evidence="16" key="2">
    <citation type="submission" date="2025-08" db="UniProtKB">
        <authorList>
            <consortium name="RefSeq"/>
        </authorList>
    </citation>
    <scope>IDENTIFICATION</scope>
</reference>
<keyword evidence="6 14" id="KW-0349">Heme</keyword>
<evidence type="ECO:0000313" key="15">
    <source>
        <dbReference type="Proteomes" id="UP001652582"/>
    </source>
</evidence>
<dbReference type="InterPro" id="IPR002401">
    <property type="entry name" value="Cyt_P450_E_grp-I"/>
</dbReference>
<keyword evidence="15" id="KW-1185">Reference proteome</keyword>
<evidence type="ECO:0000313" key="16">
    <source>
        <dbReference type="RefSeq" id="XP_052737226.1"/>
    </source>
</evidence>
<evidence type="ECO:0000256" key="9">
    <source>
        <dbReference type="ARBA" id="ARBA00022848"/>
    </source>
</evidence>
<evidence type="ECO:0000256" key="5">
    <source>
        <dbReference type="ARBA" id="ARBA00010617"/>
    </source>
</evidence>
<evidence type="ECO:0000256" key="1">
    <source>
        <dbReference type="ARBA" id="ARBA00001971"/>
    </source>
</evidence>
<evidence type="ECO:0000256" key="10">
    <source>
        <dbReference type="ARBA" id="ARBA00023002"/>
    </source>
</evidence>
<evidence type="ECO:0000256" key="11">
    <source>
        <dbReference type="ARBA" id="ARBA00023004"/>
    </source>
</evidence>
<comment type="subcellular location">
    <subcellularLocation>
        <location evidence="4">Endoplasmic reticulum membrane</location>
        <topology evidence="4">Peripheral membrane protein</topology>
    </subcellularLocation>
    <subcellularLocation>
        <location evidence="3">Microsome membrane</location>
        <topology evidence="3">Peripheral membrane protein</topology>
    </subcellularLocation>
</comment>
<evidence type="ECO:0000256" key="8">
    <source>
        <dbReference type="ARBA" id="ARBA00022824"/>
    </source>
</evidence>
<evidence type="ECO:0000256" key="2">
    <source>
        <dbReference type="ARBA" id="ARBA00003690"/>
    </source>
</evidence>
<keyword evidence="11 14" id="KW-0408">Iron</keyword>
<dbReference type="PANTHER" id="PTHR24291:SF189">
    <property type="entry name" value="CYTOCHROME P450 4C3-RELATED"/>
    <property type="match status" value="1"/>
</dbReference>
<evidence type="ECO:0000256" key="4">
    <source>
        <dbReference type="ARBA" id="ARBA00004406"/>
    </source>
</evidence>
<dbReference type="PANTHER" id="PTHR24291">
    <property type="entry name" value="CYTOCHROME P450 FAMILY 4"/>
    <property type="match status" value="1"/>
</dbReference>
<keyword evidence="9" id="KW-0492">Microsome</keyword>
<dbReference type="Pfam" id="PF00067">
    <property type="entry name" value="p450"/>
    <property type="match status" value="1"/>
</dbReference>
<dbReference type="InterPro" id="IPR050196">
    <property type="entry name" value="Cytochrome_P450_Monoox"/>
</dbReference>
<organism evidence="15 16">
    <name type="scientific">Bicyclus anynana</name>
    <name type="common">Squinting bush brown butterfly</name>
    <dbReference type="NCBI Taxonomy" id="110368"/>
    <lineage>
        <taxon>Eukaryota</taxon>
        <taxon>Metazoa</taxon>
        <taxon>Ecdysozoa</taxon>
        <taxon>Arthropoda</taxon>
        <taxon>Hexapoda</taxon>
        <taxon>Insecta</taxon>
        <taxon>Pterygota</taxon>
        <taxon>Neoptera</taxon>
        <taxon>Endopterygota</taxon>
        <taxon>Lepidoptera</taxon>
        <taxon>Glossata</taxon>
        <taxon>Ditrysia</taxon>
        <taxon>Papilionoidea</taxon>
        <taxon>Nymphalidae</taxon>
        <taxon>Satyrinae</taxon>
        <taxon>Satyrini</taxon>
        <taxon>Mycalesina</taxon>
        <taxon>Bicyclus</taxon>
    </lineage>
</organism>
<keyword evidence="12 14" id="KW-0503">Monooxygenase</keyword>
<reference evidence="15" key="1">
    <citation type="submission" date="2025-05" db="UniProtKB">
        <authorList>
            <consortium name="RefSeq"/>
        </authorList>
    </citation>
    <scope>NUCLEOTIDE SEQUENCE [LARGE SCALE GENOMIC DNA]</scope>
</reference>